<feature type="domain" description="N-acetyltransferase" evidence="7">
    <location>
        <begin position="2"/>
        <end position="151"/>
    </location>
</feature>
<dbReference type="InterPro" id="IPR043690">
    <property type="entry name" value="RimI"/>
</dbReference>
<dbReference type="EC" id="2.3.1.266" evidence="5 6"/>
<name>A0A2K4X6Y4_PSEVC</name>
<dbReference type="Pfam" id="PF00583">
    <property type="entry name" value="Acetyltransf_1"/>
    <property type="match status" value="1"/>
</dbReference>
<dbReference type="RefSeq" id="WP_104642134.1">
    <property type="nucleotide sequence ID" value="NZ_AQGW01000018.1"/>
</dbReference>
<evidence type="ECO:0000313" key="10">
    <source>
        <dbReference type="Proteomes" id="UP000238288"/>
    </source>
</evidence>
<keyword evidence="2 5" id="KW-0963">Cytoplasm</keyword>
<organism evidence="9 10">
    <name type="scientific">Pseudoalteromonas carrageenovora IAM 12662</name>
    <dbReference type="NCBI Taxonomy" id="1314868"/>
    <lineage>
        <taxon>Bacteria</taxon>
        <taxon>Pseudomonadati</taxon>
        <taxon>Pseudomonadota</taxon>
        <taxon>Gammaproteobacteria</taxon>
        <taxon>Alteromonadales</taxon>
        <taxon>Pseudoalteromonadaceae</taxon>
        <taxon>Pseudoalteromonas</taxon>
    </lineage>
</organism>
<evidence type="ECO:0000259" key="7">
    <source>
        <dbReference type="PROSITE" id="PS51186"/>
    </source>
</evidence>
<keyword evidence="11" id="KW-1185">Reference proteome</keyword>
<feature type="active site" description="Proton acceptor" evidence="5">
    <location>
        <position position="103"/>
    </location>
</feature>
<dbReference type="PROSITE" id="PS51186">
    <property type="entry name" value="GNAT"/>
    <property type="match status" value="1"/>
</dbReference>
<comment type="similarity">
    <text evidence="1 5 6">Belongs to the acetyltransferase family. RimI subfamily.</text>
</comment>
<dbReference type="PANTHER" id="PTHR43420">
    <property type="entry name" value="ACETYLTRANSFERASE"/>
    <property type="match status" value="1"/>
</dbReference>
<evidence type="ECO:0000256" key="1">
    <source>
        <dbReference type="ARBA" id="ARBA00005395"/>
    </source>
</evidence>
<dbReference type="InterPro" id="IPR050680">
    <property type="entry name" value="YpeA/RimI_acetyltransf"/>
</dbReference>
<evidence type="ECO:0000256" key="5">
    <source>
        <dbReference type="HAMAP-Rule" id="MF_02210"/>
    </source>
</evidence>
<comment type="subcellular location">
    <subcellularLocation>
        <location evidence="5 6">Cytoplasm</location>
    </subcellularLocation>
</comment>
<evidence type="ECO:0000313" key="11">
    <source>
        <dbReference type="Proteomes" id="UP000615003"/>
    </source>
</evidence>
<dbReference type="CDD" id="cd04301">
    <property type="entry name" value="NAT_SF"/>
    <property type="match status" value="1"/>
</dbReference>
<dbReference type="EMBL" id="AQGW01000018">
    <property type="protein sequence ID" value="MBE0382289.1"/>
    <property type="molecule type" value="Genomic_DNA"/>
</dbReference>
<sequence>MITFKEVDESAIEQLMAIETACHSHPWTLKIMSSCMGGRYFNLAAFNKNTLVGFYIGEKAGPDFTLMDICVTPSEQGKGIAKQLLRQFIEYGEQQNAENLFLEVRESNTRAIALYERAGFIEMSVRKNYYPSDNPAKNGFEDAILMGMALSLGFS</sequence>
<dbReference type="GO" id="GO:0005737">
    <property type="term" value="C:cytoplasm"/>
    <property type="evidence" value="ECO:0007669"/>
    <property type="project" value="UniProtKB-SubCell"/>
</dbReference>
<evidence type="ECO:0000256" key="6">
    <source>
        <dbReference type="RuleBase" id="RU363094"/>
    </source>
</evidence>
<dbReference type="Gene3D" id="3.40.630.30">
    <property type="match status" value="1"/>
</dbReference>
<comment type="caution">
    <text evidence="5">Lacks conserved residue(s) required for the propagation of feature annotation.</text>
</comment>
<dbReference type="HAMAP" id="MF_02210">
    <property type="entry name" value="RimI"/>
    <property type="match status" value="1"/>
</dbReference>
<dbReference type="SUPFAM" id="SSF55729">
    <property type="entry name" value="Acyl-CoA N-acyltransferases (Nat)"/>
    <property type="match status" value="1"/>
</dbReference>
<evidence type="ECO:0000313" key="9">
    <source>
        <dbReference type="EMBL" id="SOU40081.1"/>
    </source>
</evidence>
<dbReference type="PANTHER" id="PTHR43420:SF44">
    <property type="entry name" value="ACETYLTRANSFERASE YPEA"/>
    <property type="match status" value="1"/>
</dbReference>
<dbReference type="EMBL" id="LT965928">
    <property type="protein sequence ID" value="SOU40081.1"/>
    <property type="molecule type" value="Genomic_DNA"/>
</dbReference>
<keyword evidence="3 5" id="KW-0808">Transferase</keyword>
<dbReference type="Proteomes" id="UP000238288">
    <property type="component" value="Chromosome PCAR9a"/>
</dbReference>
<comment type="function">
    <text evidence="5 6">Acetylates the N-terminal alanine of ribosomal protein bS18.</text>
</comment>
<feature type="active site" description="Proton donor" evidence="5">
    <location>
        <position position="115"/>
    </location>
</feature>
<dbReference type="InterPro" id="IPR000182">
    <property type="entry name" value="GNAT_dom"/>
</dbReference>
<evidence type="ECO:0000313" key="8">
    <source>
        <dbReference type="EMBL" id="MBE0382289.1"/>
    </source>
</evidence>
<evidence type="ECO:0000256" key="3">
    <source>
        <dbReference type="ARBA" id="ARBA00022679"/>
    </source>
</evidence>
<dbReference type="InterPro" id="IPR006464">
    <property type="entry name" value="AcTrfase_RimI/Ard1"/>
</dbReference>
<keyword evidence="4 5" id="KW-0012">Acyltransferase</keyword>
<protein>
    <recommendedName>
        <fullName evidence="5 6">[Ribosomal protein bS18]-alanine N-acetyltransferase</fullName>
        <ecNumber evidence="5 6">2.3.1.266</ecNumber>
    </recommendedName>
</protein>
<dbReference type="AlphaFoldDB" id="A0A2K4X6Y4"/>
<dbReference type="GO" id="GO:0008999">
    <property type="term" value="F:protein-N-terminal-alanine acetyltransferase activity"/>
    <property type="evidence" value="ECO:0007669"/>
    <property type="project" value="UniProtKB-UniRule"/>
</dbReference>
<evidence type="ECO:0000256" key="2">
    <source>
        <dbReference type="ARBA" id="ARBA00022490"/>
    </source>
</evidence>
<gene>
    <name evidence="5 8" type="primary">rimI</name>
    <name evidence="9" type="ORF">PCAR9_A20512</name>
    <name evidence="8" type="ORF">PCARR_a0589</name>
</gene>
<dbReference type="GeneID" id="93662723"/>
<feature type="binding site" evidence="5">
    <location>
        <position position="108"/>
    </location>
    <ligand>
        <name>acetyl-CoA</name>
        <dbReference type="ChEBI" id="CHEBI:57288"/>
    </ligand>
</feature>
<dbReference type="Proteomes" id="UP000615003">
    <property type="component" value="Unassembled WGS sequence"/>
</dbReference>
<evidence type="ECO:0000256" key="4">
    <source>
        <dbReference type="ARBA" id="ARBA00023315"/>
    </source>
</evidence>
<reference evidence="8 11" key="1">
    <citation type="submission" date="2015-06" db="EMBL/GenBank/DDBJ databases">
        <title>Genome sequence of Pseudoalteromonas carrageenovora.</title>
        <authorList>
            <person name="Xie B.-B."/>
            <person name="Rong J.-C."/>
            <person name="Qin Q.-L."/>
            <person name="Zhang Y.-Z."/>
        </authorList>
    </citation>
    <scope>NUCLEOTIDE SEQUENCE [LARGE SCALE GENOMIC DNA]</scope>
    <source>
        <strain evidence="8 11">IAM 12662</strain>
    </source>
</reference>
<comment type="catalytic activity">
    <reaction evidence="5 6">
        <text>N-terminal L-alanyl-[ribosomal protein bS18] + acetyl-CoA = N-terminal N(alpha)-acetyl-L-alanyl-[ribosomal protein bS18] + CoA + H(+)</text>
        <dbReference type="Rhea" id="RHEA:43756"/>
        <dbReference type="Rhea" id="RHEA-COMP:10676"/>
        <dbReference type="Rhea" id="RHEA-COMP:10677"/>
        <dbReference type="ChEBI" id="CHEBI:15378"/>
        <dbReference type="ChEBI" id="CHEBI:57287"/>
        <dbReference type="ChEBI" id="CHEBI:57288"/>
        <dbReference type="ChEBI" id="CHEBI:64718"/>
        <dbReference type="ChEBI" id="CHEBI:83683"/>
        <dbReference type="EC" id="2.3.1.266"/>
    </reaction>
</comment>
<dbReference type="InterPro" id="IPR016181">
    <property type="entry name" value="Acyl_CoA_acyltransferase"/>
</dbReference>
<accession>A0A2K4X6Y4</accession>
<dbReference type="NCBIfam" id="TIGR01575">
    <property type="entry name" value="rimI"/>
    <property type="match status" value="1"/>
</dbReference>
<reference evidence="9 10" key="2">
    <citation type="submission" date="2017-11" db="EMBL/GenBank/DDBJ databases">
        <authorList>
            <person name="Han C.G."/>
        </authorList>
    </citation>
    <scope>NUCLEOTIDE SEQUENCE [LARGE SCALE GENOMIC DNA]</scope>
    <source>
        <strain evidence="10">ATCC 43555</strain>
        <strain evidence="9">ATCC43555</strain>
    </source>
</reference>
<proteinExistence type="inferred from homology"/>
<dbReference type="OrthoDB" id="9796919at2"/>